<reference evidence="1" key="1">
    <citation type="submission" date="2024-05" db="EMBL/GenBank/DDBJ databases">
        <authorList>
            <person name="Angeles D.G."/>
            <person name="Arvik A.J."/>
            <person name="Ashton K.E."/>
            <person name="Baker A.G."/>
            <person name="Benitez E."/>
            <person name="Boateng E.S."/>
            <person name="Bopp L.A."/>
            <person name="Canales M.Y."/>
            <person name="Cho C.S."/>
            <person name="Denby A.C."/>
            <person name="Ferrell L.E."/>
            <person name="Gates K.A."/>
            <person name="Goitom S."/>
            <person name="Griffith A.H."/>
            <person name="Hassan A.M."/>
            <person name="James S.C."/>
            <person name="Javed S.A."/>
            <person name="Jordan A.B."/>
            <person name="Kershner D.C."/>
            <person name="Kudva A.P."/>
            <person name="Liu S."/>
            <person name="Loosemore S.B."/>
            <person name="Lyle H.E."/>
            <person name="Mahmud R."/>
            <person name="Martey A."/>
            <person name="Martin B.S."/>
            <person name="Martin C.E."/>
            <person name="Martin G.J."/>
            <person name="McClellan E."/>
            <person name="Paladino M.R."/>
            <person name="Papa A.R."/>
            <person name="Perez K."/>
            <person name="Rhodes B.E."/>
            <person name="Riddervold E.J."/>
            <person name="Roudabush H."/>
            <person name="Ruiz I.A."/>
            <person name="Russell E.L."/>
            <person name="Sams C.E."/>
            <person name="Shin S."/>
            <person name="Smith G.L."/>
            <person name="Snowman J.L."/>
            <person name="Timberlake T."/>
            <person name="Tucker Z.R."/>
            <person name="Vashistha N."/>
            <person name="Voshell S.M."/>
            <person name="Vuppala S."/>
            <person name="Wallace A.L."/>
            <person name="Ko C."/>
            <person name="Russell D.A."/>
            <person name="Jacobs-Sera D."/>
            <person name="Hatfull G.F."/>
        </authorList>
    </citation>
    <scope>NUCLEOTIDE SEQUENCE</scope>
</reference>
<proteinExistence type="predicted"/>
<organism evidence="1">
    <name type="scientific">Mycobacterium phage BabyBack</name>
    <dbReference type="NCBI Taxonomy" id="3158877"/>
    <lineage>
        <taxon>Viruses</taxon>
        <taxon>Duplodnaviria</taxon>
        <taxon>Heunggongvirae</taxon>
        <taxon>Uroviricota</taxon>
        <taxon>Caudoviricetes</taxon>
    </lineage>
</organism>
<protein>
    <submittedName>
        <fullName evidence="1">Uncharacterized protein</fullName>
    </submittedName>
</protein>
<sequence>MRISLHIWKFEILLWLRRKPPVPRVVVADTDNYETVLSIIDAV</sequence>
<dbReference type="EMBL" id="PP758916">
    <property type="protein sequence ID" value="XCH44257.1"/>
    <property type="molecule type" value="Genomic_DNA"/>
</dbReference>
<evidence type="ECO:0000313" key="1">
    <source>
        <dbReference type="EMBL" id="XCH44257.1"/>
    </source>
</evidence>
<accession>A0AAU8GQN5</accession>
<gene>
    <name evidence="1" type="primary">37</name>
    <name evidence="1" type="ORF">SEA_BABYBACK_37</name>
</gene>
<name>A0AAU8GQN5_9CAUD</name>